<dbReference type="VEuPathDB" id="PlasmoDB:PRELSG_0706500"/>
<accession>A0A1J1H342</accession>
<keyword evidence="1" id="KW-1133">Transmembrane helix</keyword>
<dbReference type="GeneID" id="39735402"/>
<protein>
    <submittedName>
        <fullName evidence="2">Uncharacterized protein</fullName>
    </submittedName>
</protein>
<feature type="transmembrane region" description="Helical" evidence="1">
    <location>
        <begin position="146"/>
        <end position="166"/>
    </location>
</feature>
<evidence type="ECO:0000313" key="3">
    <source>
        <dbReference type="Proteomes" id="UP000220158"/>
    </source>
</evidence>
<dbReference type="KEGG" id="prel:PRELSG_0706500"/>
<dbReference type="EMBL" id="LN835302">
    <property type="protein sequence ID" value="CRG99301.1"/>
    <property type="molecule type" value="Genomic_DNA"/>
</dbReference>
<dbReference type="Proteomes" id="UP000220158">
    <property type="component" value="Chromosome 7"/>
</dbReference>
<gene>
    <name evidence="2" type="ORF">PRELSG_0706500</name>
</gene>
<evidence type="ECO:0000313" key="2">
    <source>
        <dbReference type="EMBL" id="CRG99301.1"/>
    </source>
</evidence>
<keyword evidence="1" id="KW-0472">Membrane</keyword>
<keyword evidence="1" id="KW-0812">Transmembrane</keyword>
<organism evidence="2 3">
    <name type="scientific">Plasmodium relictum</name>
    <dbReference type="NCBI Taxonomy" id="85471"/>
    <lineage>
        <taxon>Eukaryota</taxon>
        <taxon>Sar</taxon>
        <taxon>Alveolata</taxon>
        <taxon>Apicomplexa</taxon>
        <taxon>Aconoidasida</taxon>
        <taxon>Haemosporida</taxon>
        <taxon>Plasmodiidae</taxon>
        <taxon>Plasmodium</taxon>
        <taxon>Plasmodium (Haemamoeba)</taxon>
    </lineage>
</organism>
<dbReference type="OrthoDB" id="377771at2759"/>
<reference evidence="2 3" key="1">
    <citation type="submission" date="2015-04" db="EMBL/GenBank/DDBJ databases">
        <authorList>
            <consortium name="Pathogen Informatics"/>
        </authorList>
    </citation>
    <scope>NUCLEOTIDE SEQUENCE [LARGE SCALE GENOMIC DNA]</scope>
    <source>
        <strain evidence="2 3">SGS1</strain>
    </source>
</reference>
<feature type="transmembrane region" description="Helical" evidence="1">
    <location>
        <begin position="372"/>
        <end position="400"/>
    </location>
</feature>
<proteinExistence type="predicted"/>
<name>A0A1J1H342_PLARL</name>
<dbReference type="RefSeq" id="XP_028532308.1">
    <property type="nucleotide sequence ID" value="XM_028675750.1"/>
</dbReference>
<feature type="transmembrane region" description="Helical" evidence="1">
    <location>
        <begin position="425"/>
        <end position="447"/>
    </location>
</feature>
<feature type="transmembrane region" description="Helical" evidence="1">
    <location>
        <begin position="107"/>
        <end position="126"/>
    </location>
</feature>
<sequence>MDMLFNKSKNYVKKIQNNMERKYTEGNKKFSDNDIEKKGIYNEELNINKELLLNELYNIKNNLFDHSPFSNYIHFYEIYNNLKYIVKYEKKQNGNLFFIYTSRKRNLFFLVYLFFLLLNVFLLFRLQTLIKIPIAYNNYFFYEINFHVFFTFYVLTYSILNIYLLFCSYKILAHHINVMCLIIIQSLYNTYIKEKNKEIYRNTEILIEGCKKIFYNLDNNFDNIILLYADNIFNKFTNIFKYINKENCEYEDTYTNHNYETFIKNEDTPNIYKDGHSYELDNTYKKNENILSKKYSTVINMKNEDFYKKLNYITTDKMYKYSNDNRKSIYNIYGNSIYSNIYDINIHMKYKYNYIHSLMLQKCQTKINYIKFFFYFFPYLINLFINLILNFYVLISVYYYNNVIPLASSYELSKLNLLNILNYKGIYYILFVFLVNFFFFLYTLFLCKLNTIYFFLRQIYTLCKYESIYYCDRVMNEIYENFIFSEILKDIFDSKNKDIIKVKDNEKIVCNQILQKKITNTENIYEQQRCKDGIQEVQCFSNASKSVNDKNNNHKINEFKYLSNLTNLENIHENNSFKNDSTKIKDKMNHCEKYFSIS</sequence>
<dbReference type="AlphaFoldDB" id="A0A1J1H342"/>
<dbReference type="OMA" id="HFYEIYN"/>
<keyword evidence="3" id="KW-1185">Reference proteome</keyword>
<evidence type="ECO:0000256" key="1">
    <source>
        <dbReference type="SAM" id="Phobius"/>
    </source>
</evidence>